<organism evidence="4 5">
    <name type="scientific">Roseibium denhamense</name>
    <dbReference type="NCBI Taxonomy" id="76305"/>
    <lineage>
        <taxon>Bacteria</taxon>
        <taxon>Pseudomonadati</taxon>
        <taxon>Pseudomonadota</taxon>
        <taxon>Alphaproteobacteria</taxon>
        <taxon>Hyphomicrobiales</taxon>
        <taxon>Stappiaceae</taxon>
        <taxon>Roseibium</taxon>
    </lineage>
</organism>
<dbReference type="Pfam" id="PF13717">
    <property type="entry name" value="Zn_ribbon_4"/>
    <property type="match status" value="1"/>
</dbReference>
<evidence type="ECO:0000313" key="5">
    <source>
        <dbReference type="Proteomes" id="UP001157914"/>
    </source>
</evidence>
<keyword evidence="5" id="KW-1185">Reference proteome</keyword>
<dbReference type="Proteomes" id="UP001157914">
    <property type="component" value="Unassembled WGS sequence"/>
</dbReference>
<evidence type="ECO:0000256" key="2">
    <source>
        <dbReference type="SAM" id="Phobius"/>
    </source>
</evidence>
<dbReference type="NCBIfam" id="TIGR02098">
    <property type="entry name" value="MJ0042_CXXC"/>
    <property type="match status" value="1"/>
</dbReference>
<evidence type="ECO:0000259" key="3">
    <source>
        <dbReference type="Pfam" id="PF13717"/>
    </source>
</evidence>
<protein>
    <submittedName>
        <fullName evidence="4">MJ0042 family finger-like domain-containing protein</fullName>
    </submittedName>
</protein>
<feature type="transmembrane region" description="Helical" evidence="2">
    <location>
        <begin position="167"/>
        <end position="186"/>
    </location>
</feature>
<dbReference type="InterPro" id="IPR011723">
    <property type="entry name" value="Znf/thioredoxin_put"/>
</dbReference>
<keyword evidence="2" id="KW-1133">Transmembrane helix</keyword>
<keyword evidence="2" id="KW-0812">Transmembrane</keyword>
<feature type="region of interest" description="Disordered" evidence="1">
    <location>
        <begin position="39"/>
        <end position="136"/>
    </location>
</feature>
<feature type="domain" description="Zinc finger/thioredoxin putative" evidence="3">
    <location>
        <begin position="1"/>
        <end position="36"/>
    </location>
</feature>
<accession>A0ABY1PED4</accession>
<evidence type="ECO:0000313" key="4">
    <source>
        <dbReference type="EMBL" id="SMP30264.1"/>
    </source>
</evidence>
<feature type="compositionally biased region" description="Acidic residues" evidence="1">
    <location>
        <begin position="66"/>
        <end position="96"/>
    </location>
</feature>
<evidence type="ECO:0000256" key="1">
    <source>
        <dbReference type="SAM" id="MobiDB-lite"/>
    </source>
</evidence>
<sequence>MKIKCPDCGTSYEIKAEALGPEGRSVKCAKCGNRWFVSPKPEKEASLAAGKDVDDAPASSPKEDTEKDEADWAADSEDDSRDDPDSASEASAEEEIGDFKPPPANSDVDTGKFASDLAEDEKPKDPSKADIETLAKRPKITVNPDKFRRNHIGAVLNWIFRRNFRRIGGVVLFGTAVALCALLIFMRNDLVKQSPDLASLFQMIGMDVNLRGLEFRNLRTFTEVEEGKRVLVVEGSIRNLLDTQNTVPAVRLSVRSADMQEVYAWTVEPRTRTLNAFDETRFRTILADPPGAASDLQVRFIDRNQRQVVLE</sequence>
<dbReference type="EMBL" id="FXTT01000004">
    <property type="protein sequence ID" value="SMP30264.1"/>
    <property type="molecule type" value="Genomic_DNA"/>
</dbReference>
<comment type="caution">
    <text evidence="4">The sequence shown here is derived from an EMBL/GenBank/DDBJ whole genome shotgun (WGS) entry which is preliminary data.</text>
</comment>
<keyword evidence="2" id="KW-0472">Membrane</keyword>
<dbReference type="RefSeq" id="WP_155193534.1">
    <property type="nucleotide sequence ID" value="NZ_BAAAEA010000004.1"/>
</dbReference>
<name>A0ABY1PED4_9HYPH</name>
<proteinExistence type="predicted"/>
<feature type="compositionally biased region" description="Basic and acidic residues" evidence="1">
    <location>
        <begin position="120"/>
        <end position="135"/>
    </location>
</feature>
<reference evidence="4 5" key="1">
    <citation type="submission" date="2017-05" db="EMBL/GenBank/DDBJ databases">
        <authorList>
            <person name="Varghese N."/>
            <person name="Submissions S."/>
        </authorList>
    </citation>
    <scope>NUCLEOTIDE SEQUENCE [LARGE SCALE GENOMIC DNA]</scope>
    <source>
        <strain evidence="4 5">DSM 15949</strain>
    </source>
</reference>
<gene>
    <name evidence="4" type="ORF">SAMN06265374_3227</name>
</gene>